<organism evidence="1 2">
    <name type="scientific">Empedobacter tilapiae</name>
    <dbReference type="NCBI Taxonomy" id="2491114"/>
    <lineage>
        <taxon>Bacteria</taxon>
        <taxon>Pseudomonadati</taxon>
        <taxon>Bacteroidota</taxon>
        <taxon>Flavobacteriia</taxon>
        <taxon>Flavobacteriales</taxon>
        <taxon>Weeksellaceae</taxon>
        <taxon>Empedobacter</taxon>
    </lineage>
</organism>
<evidence type="ECO:0000313" key="2">
    <source>
        <dbReference type="Proteomes" id="UP000297998"/>
    </source>
</evidence>
<protein>
    <submittedName>
        <fullName evidence="1">Molybdenum ABC transporter ATP-binding protein</fullName>
    </submittedName>
</protein>
<dbReference type="EMBL" id="SRPE01000002">
    <property type="protein sequence ID" value="TGN29609.1"/>
    <property type="molecule type" value="Genomic_DNA"/>
</dbReference>
<name>A0A4Z1C1P4_9FLAO</name>
<proteinExistence type="predicted"/>
<dbReference type="RefSeq" id="WP_135834324.1">
    <property type="nucleotide sequence ID" value="NZ_SRPE01000002.1"/>
</dbReference>
<keyword evidence="1" id="KW-0067">ATP-binding</keyword>
<keyword evidence="1" id="KW-0547">Nucleotide-binding</keyword>
<dbReference type="GO" id="GO:0005524">
    <property type="term" value="F:ATP binding"/>
    <property type="evidence" value="ECO:0007669"/>
    <property type="project" value="UniProtKB-KW"/>
</dbReference>
<gene>
    <name evidence="1" type="ORF">E4J94_02560</name>
</gene>
<sequence>METRTIATKFVRQDVPELATLQNAKVYLLREKLNKGEKLNRAEKNWLAEAVNRNAYFKRAVPLMGYRFGFEDVLKSYIVKQYGSWAEYNAPDKTSLRSIIYCRIDQIAEISK</sequence>
<dbReference type="OrthoDB" id="1073855at2"/>
<reference evidence="1 2" key="1">
    <citation type="submission" date="2019-03" db="EMBL/GenBank/DDBJ databases">
        <title>Empedobacter tilapiae sp. nov., isolated from an intestine of Nile tilapia Oreochromis niloticus.</title>
        <authorList>
            <person name="Kim Y.-O."/>
            <person name="Yoon J.-H."/>
        </authorList>
    </citation>
    <scope>NUCLEOTIDE SEQUENCE [LARGE SCALE GENOMIC DNA]</scope>
    <source>
        <strain evidence="1 2">MRS2</strain>
    </source>
</reference>
<keyword evidence="2" id="KW-1185">Reference proteome</keyword>
<evidence type="ECO:0000313" key="1">
    <source>
        <dbReference type="EMBL" id="TGN29609.1"/>
    </source>
</evidence>
<accession>A0A4Z1C1P4</accession>
<dbReference type="AlphaFoldDB" id="A0A4Z1C1P4"/>
<comment type="caution">
    <text evidence="1">The sequence shown here is derived from an EMBL/GenBank/DDBJ whole genome shotgun (WGS) entry which is preliminary data.</text>
</comment>
<dbReference type="Proteomes" id="UP000297998">
    <property type="component" value="Unassembled WGS sequence"/>
</dbReference>